<accession>A0ABW5D931</accession>
<sequence length="250" mass="29006">MKRIPLFFLLAMSPLNAQDNTSSQTAVEQLLPSQKEFLNLPEDQRKEFITHFSEASRYFQQKRIFETLEALDKAEKVFVNSAELWNLKGSCYVEMRAFDKATAAFAKALELNPENVSIQFNIAEVYFVTKQWQKANDLFEEILKKTDPKNTSLGRLVEFKILLGKIKLGLENEVQILAEKYDYLDDSPYYYYSQAALAYEKEDLLAAEEWLARANRIFRDPNILAPWQDTLVEFGYIKSFYGEPDTSPSE</sequence>
<evidence type="ECO:0000313" key="3">
    <source>
        <dbReference type="EMBL" id="MFD2257462.1"/>
    </source>
</evidence>
<protein>
    <submittedName>
        <fullName evidence="3">Tetratricopeptide repeat protein</fullName>
    </submittedName>
</protein>
<dbReference type="RefSeq" id="WP_386820760.1">
    <property type="nucleotide sequence ID" value="NZ_JBHUIT010000031.1"/>
</dbReference>
<dbReference type="Proteomes" id="UP001597375">
    <property type="component" value="Unassembled WGS sequence"/>
</dbReference>
<evidence type="ECO:0000256" key="2">
    <source>
        <dbReference type="SAM" id="SignalP"/>
    </source>
</evidence>
<dbReference type="Pfam" id="PF00515">
    <property type="entry name" value="TPR_1"/>
    <property type="match status" value="1"/>
</dbReference>
<feature type="chain" id="PRO_5046558753" evidence="2">
    <location>
        <begin position="18"/>
        <end position="250"/>
    </location>
</feature>
<evidence type="ECO:0000256" key="1">
    <source>
        <dbReference type="PROSITE-ProRule" id="PRU00339"/>
    </source>
</evidence>
<name>A0ABW5D931_9BACT</name>
<keyword evidence="1" id="KW-0802">TPR repeat</keyword>
<proteinExistence type="predicted"/>
<dbReference type="InterPro" id="IPR011990">
    <property type="entry name" value="TPR-like_helical_dom_sf"/>
</dbReference>
<feature type="repeat" description="TPR" evidence="1">
    <location>
        <begin position="82"/>
        <end position="115"/>
    </location>
</feature>
<comment type="caution">
    <text evidence="3">The sequence shown here is derived from an EMBL/GenBank/DDBJ whole genome shotgun (WGS) entry which is preliminary data.</text>
</comment>
<dbReference type="Gene3D" id="1.25.40.10">
    <property type="entry name" value="Tetratricopeptide repeat domain"/>
    <property type="match status" value="1"/>
</dbReference>
<dbReference type="SUPFAM" id="SSF48452">
    <property type="entry name" value="TPR-like"/>
    <property type="match status" value="1"/>
</dbReference>
<dbReference type="PROSITE" id="PS50293">
    <property type="entry name" value="TPR_REGION"/>
    <property type="match status" value="1"/>
</dbReference>
<feature type="signal peptide" evidence="2">
    <location>
        <begin position="1"/>
        <end position="17"/>
    </location>
</feature>
<dbReference type="SMART" id="SM00028">
    <property type="entry name" value="TPR"/>
    <property type="match status" value="3"/>
</dbReference>
<organism evidence="3 4">
    <name type="scientific">Luteolibacter algae</name>
    <dbReference type="NCBI Taxonomy" id="454151"/>
    <lineage>
        <taxon>Bacteria</taxon>
        <taxon>Pseudomonadati</taxon>
        <taxon>Verrucomicrobiota</taxon>
        <taxon>Verrucomicrobiia</taxon>
        <taxon>Verrucomicrobiales</taxon>
        <taxon>Verrucomicrobiaceae</taxon>
        <taxon>Luteolibacter</taxon>
    </lineage>
</organism>
<reference evidence="4" key="1">
    <citation type="journal article" date="2019" name="Int. J. Syst. Evol. Microbiol.">
        <title>The Global Catalogue of Microorganisms (GCM) 10K type strain sequencing project: providing services to taxonomists for standard genome sequencing and annotation.</title>
        <authorList>
            <consortium name="The Broad Institute Genomics Platform"/>
            <consortium name="The Broad Institute Genome Sequencing Center for Infectious Disease"/>
            <person name="Wu L."/>
            <person name="Ma J."/>
        </authorList>
    </citation>
    <scope>NUCLEOTIDE SEQUENCE [LARGE SCALE GENOMIC DNA]</scope>
    <source>
        <strain evidence="4">CGMCC 4.7106</strain>
    </source>
</reference>
<dbReference type="PROSITE" id="PS50005">
    <property type="entry name" value="TPR"/>
    <property type="match status" value="1"/>
</dbReference>
<dbReference type="InterPro" id="IPR019734">
    <property type="entry name" value="TPR_rpt"/>
</dbReference>
<gene>
    <name evidence="3" type="ORF">ACFSSA_12330</name>
</gene>
<evidence type="ECO:0000313" key="4">
    <source>
        <dbReference type="Proteomes" id="UP001597375"/>
    </source>
</evidence>
<dbReference type="EMBL" id="JBHUIT010000031">
    <property type="protein sequence ID" value="MFD2257462.1"/>
    <property type="molecule type" value="Genomic_DNA"/>
</dbReference>
<keyword evidence="2" id="KW-0732">Signal</keyword>
<keyword evidence="4" id="KW-1185">Reference proteome</keyword>